<comment type="caution">
    <text evidence="2">The sequence shown here is derived from an EMBL/GenBank/DDBJ whole genome shotgun (WGS) entry which is preliminary data.</text>
</comment>
<accession>M3C0V6</accession>
<name>M3C0V6_STRM1</name>
<evidence type="ECO:0000313" key="2">
    <source>
        <dbReference type="EMBL" id="EME97650.1"/>
    </source>
</evidence>
<dbReference type="SUPFAM" id="SSF63829">
    <property type="entry name" value="Calcium-dependent phosphotriesterase"/>
    <property type="match status" value="1"/>
</dbReference>
<dbReference type="GO" id="GO:0016787">
    <property type="term" value="F:hydrolase activity"/>
    <property type="evidence" value="ECO:0007669"/>
    <property type="project" value="UniProtKB-KW"/>
</dbReference>
<dbReference type="Gene3D" id="2.130.10.10">
    <property type="entry name" value="YVTN repeat-like/Quinoprotein amine dehydrogenase"/>
    <property type="match status" value="1"/>
</dbReference>
<reference evidence="2 3" key="1">
    <citation type="journal article" date="2013" name="Genome Announc.">
        <title>Whole-Genome Shotgun Assembly and Analysis of the Genome of Streptomyces mobaraensis DSM 40847, a Strain for Industrial Production of Microbial Transglutaminase.</title>
        <authorList>
            <person name="Yang H."/>
            <person name="He T."/>
            <person name="Wu W."/>
            <person name="Zhu W."/>
            <person name="Lu B."/>
            <person name="Sun W."/>
        </authorList>
    </citation>
    <scope>NUCLEOTIDE SEQUENCE [LARGE SCALE GENOMIC DNA]</scope>
    <source>
        <strain evidence="2 3">DSM 40847</strain>
    </source>
</reference>
<dbReference type="Proteomes" id="UP000011740">
    <property type="component" value="Unassembled WGS sequence"/>
</dbReference>
<dbReference type="STRING" id="1223523.H340_25322"/>
<keyword evidence="2" id="KW-0378">Hydrolase</keyword>
<dbReference type="InterPro" id="IPR015943">
    <property type="entry name" value="WD40/YVTN_repeat-like_dom_sf"/>
</dbReference>
<gene>
    <name evidence="2" type="ORF">H340_25322</name>
</gene>
<feature type="compositionally biased region" description="Basic and acidic residues" evidence="1">
    <location>
        <begin position="107"/>
        <end position="116"/>
    </location>
</feature>
<protein>
    <submittedName>
        <fullName evidence="2">Hydrolase</fullName>
    </submittedName>
</protein>
<dbReference type="eggNOG" id="COG4257">
    <property type="taxonomic scope" value="Bacteria"/>
</dbReference>
<evidence type="ECO:0000256" key="1">
    <source>
        <dbReference type="SAM" id="MobiDB-lite"/>
    </source>
</evidence>
<dbReference type="EMBL" id="AORZ01000107">
    <property type="protein sequence ID" value="EME97650.1"/>
    <property type="molecule type" value="Genomic_DNA"/>
</dbReference>
<feature type="region of interest" description="Disordered" evidence="1">
    <location>
        <begin position="95"/>
        <end position="116"/>
    </location>
</feature>
<dbReference type="Pfam" id="PF24684">
    <property type="entry name" value="Vgb_lyase"/>
    <property type="match status" value="1"/>
</dbReference>
<dbReference type="AlphaFoldDB" id="M3C0V6"/>
<organism evidence="2 3">
    <name type="scientific">Streptomyces mobaraensis (strain ATCC 29032 / DSM 40847 / JCM 4168 / NBRC 13819 / NCIMB 11159 / IPCR 16-22)</name>
    <dbReference type="NCBI Taxonomy" id="1223523"/>
    <lineage>
        <taxon>Bacteria</taxon>
        <taxon>Bacillati</taxon>
        <taxon>Actinomycetota</taxon>
        <taxon>Actinomycetes</taxon>
        <taxon>Kitasatosporales</taxon>
        <taxon>Streptomycetaceae</taxon>
        <taxon>Streptomyces</taxon>
    </lineage>
</organism>
<proteinExistence type="predicted"/>
<sequence length="116" mass="11867">MAVGPDGALWCAEIGAGGIARVASGGEVTEFALPDPACRPHAVTVGPDGACWFTAWATGRIGRITEEGQVTEYALPPAPGPSPTAWRSAPTVPCIRPWNTAGSPGSRSREASRDGP</sequence>
<evidence type="ECO:0000313" key="3">
    <source>
        <dbReference type="Proteomes" id="UP000011740"/>
    </source>
</evidence>